<reference evidence="1 2" key="1">
    <citation type="journal article" date="2019" name="Int. J. Syst. Evol. Microbiol.">
        <title>The Global Catalogue of Microorganisms (GCM) 10K type strain sequencing project: providing services to taxonomists for standard genome sequencing and annotation.</title>
        <authorList>
            <consortium name="The Broad Institute Genomics Platform"/>
            <consortium name="The Broad Institute Genome Sequencing Center for Infectious Disease"/>
            <person name="Wu L."/>
            <person name="Ma J."/>
        </authorList>
    </citation>
    <scope>NUCLEOTIDE SEQUENCE [LARGE SCALE GENOMIC DNA]</scope>
    <source>
        <strain evidence="1 2">JCM 15976</strain>
    </source>
</reference>
<dbReference type="Proteomes" id="UP001500736">
    <property type="component" value="Unassembled WGS sequence"/>
</dbReference>
<dbReference type="EMBL" id="BAAAGF010000001">
    <property type="protein sequence ID" value="GAA0739068.1"/>
    <property type="molecule type" value="Genomic_DNA"/>
</dbReference>
<evidence type="ECO:0000313" key="2">
    <source>
        <dbReference type="Proteomes" id="UP001500736"/>
    </source>
</evidence>
<sequence length="267" mass="30364">MIKAQILFFAFILTACQTGKLDVVCNIPEHLTEVSAIETIDNNDLFWVIEDKGNANNLYAIDVNGTLSRDIDIDNADNIDWEELTSDTEGNIYIGDFGNNSGKRDDFFIYKVAHSNLNDDDVNAEKIEFSLPKGIKKKDFEAFFLFNDHFYLFSKETKKCVLLKVKNEIGKQTAKLVTEFNLDGKDNKITSADISNDGKTVVLLNHDKLWKITGFSSDNFFKGNVEAQYFDHNSQKEGICFKDQNTVYISEERNGDLGSNIYSFKLH</sequence>
<keyword evidence="2" id="KW-1185">Reference proteome</keyword>
<dbReference type="PROSITE" id="PS51257">
    <property type="entry name" value="PROKAR_LIPOPROTEIN"/>
    <property type="match status" value="1"/>
</dbReference>
<proteinExistence type="predicted"/>
<gene>
    <name evidence="1" type="ORF">GCM10009431_07660</name>
</gene>
<accession>A0ABN1JGJ6</accession>
<organism evidence="1 2">
    <name type="scientific">Gaetbulibacter jejuensis</name>
    <dbReference type="NCBI Taxonomy" id="584607"/>
    <lineage>
        <taxon>Bacteria</taxon>
        <taxon>Pseudomonadati</taxon>
        <taxon>Bacteroidota</taxon>
        <taxon>Flavobacteriia</taxon>
        <taxon>Flavobacteriales</taxon>
        <taxon>Flavobacteriaceae</taxon>
        <taxon>Gaetbulibacter</taxon>
    </lineage>
</organism>
<comment type="caution">
    <text evidence="1">The sequence shown here is derived from an EMBL/GenBank/DDBJ whole genome shotgun (WGS) entry which is preliminary data.</text>
</comment>
<name>A0ABN1JGJ6_9FLAO</name>
<dbReference type="SUPFAM" id="SSF101898">
    <property type="entry name" value="NHL repeat"/>
    <property type="match status" value="1"/>
</dbReference>
<protein>
    <submittedName>
        <fullName evidence="1">Uncharacterized protein</fullName>
    </submittedName>
</protein>
<evidence type="ECO:0000313" key="1">
    <source>
        <dbReference type="EMBL" id="GAA0739068.1"/>
    </source>
</evidence>